<keyword evidence="6" id="KW-0418">Kinase</keyword>
<sequence>MTPTVVATLACAAQLAAWGGAPLTRWGDTLPWEAVVAVTVVGFLPLAALPERPRIGFLGVWVVGCWCLLVPTYDPNAGLLLGLFRVARNQSRAATAVAAAAALVPVTVSSVSTAAFVTGRPGGDPGAVAFIFGVWVVVYALVVALALRLRRGADQVDRLSAELAASEEQARARERTRIARELHDTVAHSLSGIALQAAGARTVLAAQRPTDPLAGTLTSIEDAASQGMRELHRLLGLITGPGDDADPGLRRWTEVPALVALAQDAGVRVTFVETGARRTLDPSVEHTAFRVVQECLTNAMKHAGHGGSAAVDVAWSAPALTIEVSTRTGPVRPHALPGGHGLSGLAERVSTVGGTLAAGPTADGFRTRARLPLDPAGGTR</sequence>
<dbReference type="InterPro" id="IPR011712">
    <property type="entry name" value="Sig_transdc_His_kin_sub3_dim/P"/>
</dbReference>
<dbReference type="PANTHER" id="PTHR24421">
    <property type="entry name" value="NITRATE/NITRITE SENSOR PROTEIN NARX-RELATED"/>
    <property type="match status" value="1"/>
</dbReference>
<dbReference type="EC" id="2.7.13.3" evidence="2"/>
<dbReference type="CDD" id="cd16917">
    <property type="entry name" value="HATPase_UhpB-NarQ-NarX-like"/>
    <property type="match status" value="1"/>
</dbReference>
<comment type="catalytic activity">
    <reaction evidence="1">
        <text>ATP + protein L-histidine = ADP + protein N-phospho-L-histidine.</text>
        <dbReference type="EC" id="2.7.13.3"/>
    </reaction>
</comment>
<feature type="transmembrane region" description="Helical" evidence="11">
    <location>
        <begin position="93"/>
        <end position="117"/>
    </location>
</feature>
<feature type="domain" description="Signal transduction histidine kinase subgroup 3 dimerisation and phosphoacceptor" evidence="12">
    <location>
        <begin position="174"/>
        <end position="239"/>
    </location>
</feature>
<evidence type="ECO:0000256" key="8">
    <source>
        <dbReference type="ARBA" id="ARBA00023012"/>
    </source>
</evidence>
<keyword evidence="7" id="KW-0067">ATP-binding</keyword>
<dbReference type="GO" id="GO:0000155">
    <property type="term" value="F:phosphorelay sensor kinase activity"/>
    <property type="evidence" value="ECO:0007669"/>
    <property type="project" value="InterPro"/>
</dbReference>
<dbReference type="Gene3D" id="3.30.565.10">
    <property type="entry name" value="Histidine kinase-like ATPase, C-terminal domain"/>
    <property type="match status" value="1"/>
</dbReference>
<evidence type="ECO:0000256" key="9">
    <source>
        <dbReference type="SAM" id="Coils"/>
    </source>
</evidence>
<dbReference type="Pfam" id="PF07730">
    <property type="entry name" value="HisKA_3"/>
    <property type="match status" value="1"/>
</dbReference>
<dbReference type="AlphaFoldDB" id="A0A1Q2D0F1"/>
<evidence type="ECO:0000256" key="4">
    <source>
        <dbReference type="ARBA" id="ARBA00022679"/>
    </source>
</evidence>
<keyword evidence="11" id="KW-1133">Transmembrane helix</keyword>
<name>A0A1Q2D0F1_9ACTN</name>
<feature type="coiled-coil region" evidence="9">
    <location>
        <begin position="149"/>
        <end position="176"/>
    </location>
</feature>
<accession>A0A1Q2D0F1</accession>
<evidence type="ECO:0000256" key="7">
    <source>
        <dbReference type="ARBA" id="ARBA00022840"/>
    </source>
</evidence>
<dbReference type="GO" id="GO:0016020">
    <property type="term" value="C:membrane"/>
    <property type="evidence" value="ECO:0007669"/>
    <property type="project" value="InterPro"/>
</dbReference>
<evidence type="ECO:0000313" key="14">
    <source>
        <dbReference type="Proteomes" id="UP000188235"/>
    </source>
</evidence>
<evidence type="ECO:0000256" key="1">
    <source>
        <dbReference type="ARBA" id="ARBA00000085"/>
    </source>
</evidence>
<evidence type="ECO:0000256" key="11">
    <source>
        <dbReference type="SAM" id="Phobius"/>
    </source>
</evidence>
<dbReference type="SUPFAM" id="SSF55874">
    <property type="entry name" value="ATPase domain of HSP90 chaperone/DNA topoisomerase II/histidine kinase"/>
    <property type="match status" value="1"/>
</dbReference>
<dbReference type="EMBL" id="CP019607">
    <property type="protein sequence ID" value="AQP51878.1"/>
    <property type="molecule type" value="Genomic_DNA"/>
</dbReference>
<keyword evidence="11" id="KW-0812">Transmembrane</keyword>
<feature type="transmembrane region" description="Helical" evidence="11">
    <location>
        <begin position="129"/>
        <end position="149"/>
    </location>
</feature>
<evidence type="ECO:0000313" key="13">
    <source>
        <dbReference type="EMBL" id="AQP51878.1"/>
    </source>
</evidence>
<dbReference type="InterPro" id="IPR036890">
    <property type="entry name" value="HATPase_C_sf"/>
</dbReference>
<evidence type="ECO:0000256" key="3">
    <source>
        <dbReference type="ARBA" id="ARBA00022553"/>
    </source>
</evidence>
<evidence type="ECO:0000256" key="10">
    <source>
        <dbReference type="SAM" id="MobiDB-lite"/>
    </source>
</evidence>
<dbReference type="Proteomes" id="UP000188235">
    <property type="component" value="Chromosome"/>
</dbReference>
<keyword evidence="8" id="KW-0902">Two-component regulatory system</keyword>
<evidence type="ECO:0000256" key="2">
    <source>
        <dbReference type="ARBA" id="ARBA00012438"/>
    </source>
</evidence>
<dbReference type="KEGG" id="tfa:BW733_14650"/>
<keyword evidence="11" id="KW-0472">Membrane</keyword>
<keyword evidence="4" id="KW-0808">Transferase</keyword>
<protein>
    <recommendedName>
        <fullName evidence="2">histidine kinase</fullName>
        <ecNumber evidence="2">2.7.13.3</ecNumber>
    </recommendedName>
</protein>
<organism evidence="13 14">
    <name type="scientific">Tessaracoccus flavescens</name>
    <dbReference type="NCBI Taxonomy" id="399497"/>
    <lineage>
        <taxon>Bacteria</taxon>
        <taxon>Bacillati</taxon>
        <taxon>Actinomycetota</taxon>
        <taxon>Actinomycetes</taxon>
        <taxon>Propionibacteriales</taxon>
        <taxon>Propionibacteriaceae</taxon>
        <taxon>Tessaracoccus</taxon>
    </lineage>
</organism>
<reference evidence="13 14" key="1">
    <citation type="journal article" date="2008" name="Int. J. Syst. Evol. Microbiol.">
        <title>Tessaracoccus flavescens sp. nov., isolated from marine sediment.</title>
        <authorList>
            <person name="Lee D.W."/>
            <person name="Lee S.D."/>
        </authorList>
    </citation>
    <scope>NUCLEOTIDE SEQUENCE [LARGE SCALE GENOMIC DNA]</scope>
    <source>
        <strain evidence="13 14">SST-39T</strain>
    </source>
</reference>
<dbReference type="GO" id="GO:0046983">
    <property type="term" value="F:protein dimerization activity"/>
    <property type="evidence" value="ECO:0007669"/>
    <property type="project" value="InterPro"/>
</dbReference>
<gene>
    <name evidence="13" type="ORF">BW733_14650</name>
</gene>
<evidence type="ECO:0000259" key="12">
    <source>
        <dbReference type="Pfam" id="PF07730"/>
    </source>
</evidence>
<evidence type="ECO:0000256" key="5">
    <source>
        <dbReference type="ARBA" id="ARBA00022741"/>
    </source>
</evidence>
<dbReference type="PANTHER" id="PTHR24421:SF10">
    <property type="entry name" value="NITRATE_NITRITE SENSOR PROTEIN NARQ"/>
    <property type="match status" value="1"/>
</dbReference>
<dbReference type="Gene3D" id="1.20.5.1930">
    <property type="match status" value="1"/>
</dbReference>
<feature type="region of interest" description="Disordered" evidence="10">
    <location>
        <begin position="357"/>
        <end position="380"/>
    </location>
</feature>
<proteinExistence type="predicted"/>
<keyword evidence="14" id="KW-1185">Reference proteome</keyword>
<keyword evidence="3" id="KW-0597">Phosphoprotein</keyword>
<dbReference type="GO" id="GO:0005524">
    <property type="term" value="F:ATP binding"/>
    <property type="evidence" value="ECO:0007669"/>
    <property type="project" value="UniProtKB-KW"/>
</dbReference>
<dbReference type="STRING" id="399497.BW733_14650"/>
<evidence type="ECO:0000256" key="6">
    <source>
        <dbReference type="ARBA" id="ARBA00022777"/>
    </source>
</evidence>
<keyword evidence="9" id="KW-0175">Coiled coil</keyword>
<dbReference type="InterPro" id="IPR050482">
    <property type="entry name" value="Sensor_HK_TwoCompSys"/>
</dbReference>
<keyword evidence="5" id="KW-0547">Nucleotide-binding</keyword>